<sequence>MQLADAMAKRGPIDATFGPHRVMIGSQNHAIAIVQRDHFRPAGPPEIALDHQGLAPVEIPAGFVEQERGLERENVFAVQILMWATIVALVIAQQQRRPLALTGAEAHRAKKTRQLANAVQLRSRFTYRTI</sequence>
<proteinExistence type="predicted"/>
<reference evidence="1 2" key="1">
    <citation type="submission" date="2018-06" db="EMBL/GenBank/DDBJ databases">
        <title>Genomic Encyclopedia of Type Strains, Phase IV (KMG-V): Genome sequencing to study the core and pangenomes of soil and plant-associated prokaryotes.</title>
        <authorList>
            <person name="Whitman W."/>
        </authorList>
    </citation>
    <scope>NUCLEOTIDE SEQUENCE [LARGE SCALE GENOMIC DNA]</scope>
    <source>
        <strain evidence="1 2">SRCL-318</strain>
    </source>
</reference>
<gene>
    <name evidence="1" type="ORF">C7410_1462</name>
</gene>
<comment type="caution">
    <text evidence="1">The sequence shown here is derived from an EMBL/GenBank/DDBJ whole genome shotgun (WGS) entry which is preliminary data.</text>
</comment>
<dbReference type="Proteomes" id="UP000247772">
    <property type="component" value="Unassembled WGS sequence"/>
</dbReference>
<dbReference type="EMBL" id="QJSQ01000046">
    <property type="protein sequence ID" value="PYE13398.1"/>
    <property type="molecule type" value="Genomic_DNA"/>
</dbReference>
<organism evidence="1 2">
    <name type="scientific">Paraburkholderia silvatlantica</name>
    <dbReference type="NCBI Taxonomy" id="321895"/>
    <lineage>
        <taxon>Bacteria</taxon>
        <taxon>Pseudomonadati</taxon>
        <taxon>Pseudomonadota</taxon>
        <taxon>Betaproteobacteria</taxon>
        <taxon>Burkholderiales</taxon>
        <taxon>Burkholderiaceae</taxon>
        <taxon>Paraburkholderia</taxon>
    </lineage>
</organism>
<protein>
    <submittedName>
        <fullName evidence="1">Uncharacterized protein</fullName>
    </submittedName>
</protein>
<evidence type="ECO:0000313" key="1">
    <source>
        <dbReference type="EMBL" id="PYE13398.1"/>
    </source>
</evidence>
<accession>A0A2V4SXT3</accession>
<evidence type="ECO:0000313" key="2">
    <source>
        <dbReference type="Proteomes" id="UP000247772"/>
    </source>
</evidence>
<dbReference type="AlphaFoldDB" id="A0A2V4SXT3"/>
<name>A0A2V4SXT3_9BURK</name>